<dbReference type="VEuPathDB" id="CryptoDB:cubi_02334"/>
<dbReference type="OrthoDB" id="341241at2759"/>
<dbReference type="EMBL" id="LRBP01000017">
    <property type="protein sequence ID" value="OII73103.1"/>
    <property type="molecule type" value="Genomic_DNA"/>
</dbReference>
<dbReference type="Proteomes" id="UP000186176">
    <property type="component" value="Unassembled WGS sequence"/>
</dbReference>
<proteinExistence type="predicted"/>
<feature type="region of interest" description="Disordered" evidence="1">
    <location>
        <begin position="2443"/>
        <end position="2465"/>
    </location>
</feature>
<protein>
    <submittedName>
        <fullName evidence="2">Uncharacterized protein</fullName>
    </submittedName>
</protein>
<organism evidence="2 3">
    <name type="scientific">Cryptosporidium ubiquitum</name>
    <dbReference type="NCBI Taxonomy" id="857276"/>
    <lineage>
        <taxon>Eukaryota</taxon>
        <taxon>Sar</taxon>
        <taxon>Alveolata</taxon>
        <taxon>Apicomplexa</taxon>
        <taxon>Conoidasida</taxon>
        <taxon>Coccidia</taxon>
        <taxon>Eucoccidiorida</taxon>
        <taxon>Eimeriorina</taxon>
        <taxon>Cryptosporidiidae</taxon>
        <taxon>Cryptosporidium</taxon>
    </lineage>
</organism>
<evidence type="ECO:0000313" key="2">
    <source>
        <dbReference type="EMBL" id="OII73103.1"/>
    </source>
</evidence>
<dbReference type="RefSeq" id="XP_028874467.1">
    <property type="nucleotide sequence ID" value="XM_029019346.1"/>
</dbReference>
<evidence type="ECO:0000256" key="1">
    <source>
        <dbReference type="SAM" id="MobiDB-lite"/>
    </source>
</evidence>
<dbReference type="GeneID" id="39979125"/>
<comment type="caution">
    <text evidence="2">The sequence shown here is derived from an EMBL/GenBank/DDBJ whole genome shotgun (WGS) entry which is preliminary data.</text>
</comment>
<evidence type="ECO:0000313" key="3">
    <source>
        <dbReference type="Proteomes" id="UP000186176"/>
    </source>
</evidence>
<reference evidence="2 3" key="1">
    <citation type="submission" date="2016-10" db="EMBL/GenBank/DDBJ databases">
        <title>Reductive evolution of mitochondrial metabolism and differential evolution of invasion-related proteins in Cryptosporidium.</title>
        <authorList>
            <person name="Liu S."/>
            <person name="Roellig D.M."/>
            <person name="Guo Y."/>
            <person name="Li N."/>
            <person name="Frace M.A."/>
            <person name="Tang K."/>
            <person name="Zhang L."/>
            <person name="Feng Y."/>
            <person name="Xiao L."/>
        </authorList>
    </citation>
    <scope>NUCLEOTIDE SEQUENCE [LARGE SCALE GENOMIC DNA]</scope>
    <source>
        <strain evidence="2">39726</strain>
    </source>
</reference>
<accession>A0A1J4MGG2</accession>
<name>A0A1J4MGG2_9CRYT</name>
<keyword evidence="3" id="KW-1185">Reference proteome</keyword>
<sequence>MNTNIFESGSSGRSRFVSINLNQDNLVHLCPFLSDNNEKILFSLTCNYLSLGQFELARSTIFQLSLINFRKVSELLYSIIYYGPPPDWQLSVTIPTSAHFVLACIKEYELFFRNRANIEDYIISRTEFDLLIGQMIIDSFDININLDIIKKLRYFYCFAFLINGLEVKVPELRILPKMVGLPPYLNRFPSFSTNLNKLFENLSVDKTKKEEAYFSVKIISEMFECFETSRSHFIQIAKLLTDCLNISKFEIGSLKSNSSLKNTLSAINTSLNWILLKNCILDLIFFKENHRTISTISLVKMISKSISILRLENIFENHDLDSKNFLYKENIPFNTHFTEPKEPEDVISIIVAIFCIINLFCKYDLRKEIFVKFLIDQIKSLKACEEICNICAIESKVLLNVKNLFSEDIVKKLNNFQIIHQYLNNLNTINLVENGEYNDNIGMLVDSNLDQSLISKIVLKFDNFLFNINFGINNYLGIFSLPKYIENKNKVILYPIVIDDFSIHYKFDENPIFWCEYLRYLNLSRNKFEELPIIFVSNLLNKINQNKSDNYFEAANKIILCFPHLRAICVFLGLKNDPVFNWKLIKNLWLPFRSIKNEKVFTESEILANNLDEISRKHAISIFISEKLNSNYSNEFRCYSDKNTKTIFEEIILKKSIISYYFDNFRHSKNYTTICWTSLEKFITSLISLPLTIGNDILLLTKERDCIKSYLLQKEVFKIIDGKENSSFGLNLQNISIEIGNIQTNYFHNELIYCFFCQSFIYLRKIKISNSLIQSSNKRFFFITQLLYYLLIWSNRLSKNFQIEMLQVIEKTFEKTILMIELILFSFPFKIPNVLPKNFEIFTWWYRFILSIPSKVFNTGKTLISYSQSSEYFHSLFHNRWVLRETYENNPWYSNSLSFESFCVLNNYNDSTSESYSDILLSSPILMLKLLSIQNYEKSNELILNSNFSINVTLIALDGFVFHALFVEENDNNYYSINTVYRIVKNINEGFPNIDILSFNQLSLFSVLETFFPFIEIKLIDCENEIAWLLQVFSKLYFAFLLIDFSISFGNKNVNISLEQIGKAKNIIEENTSNLDIKYNTVVQTTLSRLLIFYHSSSTISLTRYIMEIDTLPQQTSLIKTHLNRIHDRKLITTALTHSLNYLSGFSLNKSKSENLININQILEQNLFSNVNNTGYLFSVLHYIKSIISVLFLNFDKHKAFPILALTPNEIISYSFFERKLNVGSNELSQIMRADLISVVIKTLNCLYSSILIFKNTEINSYNEMEFLINQFYPFKGTFTIVIHNILPSGNAEYSYSTWNFVLENQINHILTKKQILLTSLKYRIWKYNINRKLEYKLSNMNIDKISGFYFSKSLEYFNYLFKWLSIIDTFFFLNDDNLYIIKNFEKKIGLINYLFSISFVNRVNTVDKIVFKLSRKILKNKNIIHNLNLINFKKIIKLNSPYNIYKLITEIQPISDPNFVLSIVEIAYKNTMKYSYSWFKNSKTNKKRKFIEENIVIILIIQRLFCISYIKRFKNNTSLWNKWCILIKEWKSTKGIVLLLNCLLEAKFFNIAKLVSQKLLLKVIEYDRDIKYSEKESITNIFSGYKFFEEVKRNTHYNNFSLVSNINNIIANMQDDYNFQELNISKLYKLIISKNISSFENIRRLLISNTGIIEKYKILDAYINSPSSLLDMNRVSVLKTILTSLKLVRDLGIKNIQVSNLFSPYLIIRLAIMTRNNKLIEILKRDIDIFLKSDVLLYLIEESFGIVENKQFIIEKIKTSFIFGQADINMCLQLFQTIENQIELNLNVEETQSYNIDVYFSIKLISIIPKKKTINDLLLNIFDKMSNQLYKIFKKSMPDQSLIRPRFECSNSQLWVTEEGSLKTISENLHPFSKFSSARKNSYYTKNRYMNVYKCGSNLGEKRGLSVKNELNMENISKSRVLFRNLFVLLTWASDYIGKNEFNVAIRSLSYLLEIWQRIPGIVFSLKDIVFLNKNIIQILIFSDQLNLLKDLSKNNFLESTTKIKNLESGNSIVHNIVADSIIINKINQLYNGKKNHMDSITLNTSRSRNEIIMEIFCSKWNVNKGKIVKIENPMNDSMRIIENIMLSKPDILNLNILIIVLTYHSWKKLQICTGGRENYILRFPLSLLFNSDIFSPILLELYERTFISSIKIRRNAINGLPDFVFNLNNLSVGIENNSDFFTNSNDNLSSSYTTFFLERITNSIKNNIFTRDTQKSRIIKCIQVKKPNITLIYYNQKSNNKKKFFQFDLINHLLTQNIPNHYLTINTFVKLNFWWEAMVYILRWSFELGASKSRSLLTEKKGELQTNSEQNFEGLFFDLVIKNAHYKNQLNCLISAMNEAVPLGGPRASIFVKKCKHIIQKYLESNGALEMLYMSFLSLSVSIEIPHAIIGAIAIHLSLLNHLNIDSRTGYLESALYHFKNAELILKKKVKSGVNKKNNKQGFPTINYHNSEKTLENPSTSQSLTNSGKLNDILIPFIADIPIYKINTTPWGGLSLLSIEKIIKLLELQNSIIKLLLRENARKSILSPNYKDRRDTIVILFLIREYSLAFKVSSALEVPLMEVLVHATKELIVSYPESKSLSYFLDSMKLWLSEYDSDALISNAINMWISEKKINLNNISVLEKNSVSELVNKLSNPLGRSEAFNMINPLNKVRIG</sequence>
<gene>
    <name evidence="2" type="ORF">cubi_02334</name>
</gene>